<dbReference type="SUPFAM" id="SSF54695">
    <property type="entry name" value="POZ domain"/>
    <property type="match status" value="1"/>
</dbReference>
<dbReference type="Ensembl" id="ENSAOCT00000021578.2">
    <property type="protein sequence ID" value="ENSAOCP00000028444.2"/>
    <property type="gene ID" value="ENSAOCG00000018057.2"/>
</dbReference>
<feature type="compositionally biased region" description="Low complexity" evidence="1">
    <location>
        <begin position="453"/>
        <end position="466"/>
    </location>
</feature>
<feature type="domain" description="BTB" evidence="2">
    <location>
        <begin position="30"/>
        <end position="99"/>
    </location>
</feature>
<dbReference type="Pfam" id="PF00651">
    <property type="entry name" value="BTB"/>
    <property type="match status" value="1"/>
</dbReference>
<dbReference type="STRING" id="80972.ENSAOCP00000028444"/>
<feature type="region of interest" description="Disordered" evidence="1">
    <location>
        <begin position="173"/>
        <end position="215"/>
    </location>
</feature>
<dbReference type="OMA" id="QTRECEG"/>
<dbReference type="SMART" id="SM00225">
    <property type="entry name" value="BTB"/>
    <property type="match status" value="1"/>
</dbReference>
<evidence type="ECO:0000313" key="4">
    <source>
        <dbReference type="Proteomes" id="UP001501940"/>
    </source>
</evidence>
<feature type="compositionally biased region" description="Basic and acidic residues" evidence="1">
    <location>
        <begin position="1157"/>
        <end position="1181"/>
    </location>
</feature>
<feature type="compositionally biased region" description="Basic and acidic residues" evidence="1">
    <location>
        <begin position="272"/>
        <end position="290"/>
    </location>
</feature>
<dbReference type="Gene3D" id="3.30.710.10">
    <property type="entry name" value="Potassium Channel Kv1.1, Chain A"/>
    <property type="match status" value="1"/>
</dbReference>
<dbReference type="PROSITE" id="PS50097">
    <property type="entry name" value="BTB"/>
    <property type="match status" value="1"/>
</dbReference>
<dbReference type="PANTHER" id="PTHR47639">
    <property type="entry name" value="BTB/POZ DOMAIN-CONTAINING PROTEIN 18"/>
    <property type="match status" value="1"/>
</dbReference>
<evidence type="ECO:0000313" key="3">
    <source>
        <dbReference type="Ensembl" id="ENSAOCP00000028444.2"/>
    </source>
</evidence>
<feature type="compositionally biased region" description="Basic residues" evidence="1">
    <location>
        <begin position="1002"/>
        <end position="1011"/>
    </location>
</feature>
<dbReference type="GO" id="GO:0032968">
    <property type="term" value="P:positive regulation of transcription elongation by RNA polymerase II"/>
    <property type="evidence" value="ECO:0007669"/>
    <property type="project" value="InterPro"/>
</dbReference>
<feature type="compositionally biased region" description="Low complexity" evidence="1">
    <location>
        <begin position="248"/>
        <end position="263"/>
    </location>
</feature>
<feature type="compositionally biased region" description="Polar residues" evidence="1">
    <location>
        <begin position="1216"/>
        <end position="1229"/>
    </location>
</feature>
<dbReference type="InterPro" id="IPR011333">
    <property type="entry name" value="SKP1/BTB/POZ_sf"/>
</dbReference>
<feature type="compositionally biased region" description="Polar residues" evidence="1">
    <location>
        <begin position="204"/>
        <end position="215"/>
    </location>
</feature>
<evidence type="ECO:0000259" key="2">
    <source>
        <dbReference type="PROSITE" id="PS50097"/>
    </source>
</evidence>
<name>A0A3Q1CSI6_AMPOC</name>
<feature type="region of interest" description="Disordered" evidence="1">
    <location>
        <begin position="415"/>
        <end position="468"/>
    </location>
</feature>
<feature type="region of interest" description="Disordered" evidence="1">
    <location>
        <begin position="1137"/>
        <end position="1293"/>
    </location>
</feature>
<keyword evidence="4" id="KW-1185">Reference proteome</keyword>
<proteinExistence type="predicted"/>
<reference evidence="3" key="3">
    <citation type="submission" date="2025-09" db="UniProtKB">
        <authorList>
            <consortium name="Ensembl"/>
        </authorList>
    </citation>
    <scope>IDENTIFICATION</scope>
</reference>
<dbReference type="GeneTree" id="ENSGT00940000171111"/>
<feature type="compositionally biased region" description="Polar residues" evidence="1">
    <location>
        <begin position="1193"/>
        <end position="1207"/>
    </location>
</feature>
<gene>
    <name evidence="3" type="primary">ITPRID2</name>
</gene>
<sequence>MLDIQRYRWPNYEMQLLGQLQRQQNSTQLCDTLLQTDGISIPTHSCVLAALSPFLSQKLSASPPPLSGQKRELQLKAVKAQTLLKLVGLMYSGELEVKGNVEQDDLLAAARQFGIPDLVEIQKDVGMNQGELLEKRQRLGSCRESGVHTEVGRRRLGSRKMRNAQVQTELSIRRDKSCVSTGTQTVKTGKKTMRSSVIPPDQTDPPTSEPSSSVLQSLNFSVSLQHQSIAFDKQPAVLSDGESTSGRSSESATNPPSTSASSSDTVCCHISLQDDSRSPRAQEDSVRQESSDNWNSFQVLNRERTGLKHGNTNSKTPDNGGNGKLLRQVNRDDTPGELDGNSAERRQPHANAGEKSLAKMKQMQQVMETTQISVKLKLRRRTKGEVWEVVSIQDPDETLSVLTSLKQDCATIKTPQTDLEEVHPPPSTVSQYTSQKLQTQNLQSATTSPIQLSHSNTTSESQSFSSGYFTPNQSSELEWVSLCQPEGSVDESDEQIERLLEAVMMGLNILPSLERDCKTPQTNSDEALSICQVSVTEDDLVQSQMHDVVSAAGCMFSRDLGTKSSHSPTDTAHGQPSYASLSAVQPDDEIQQQCFPLYDFTLGQSDGMSCQDVPPFNCQGSLYPQASTTSVMPSGFFSSEQKLHYPAFQQPSSQEHQPLLEFLPLLNGDETQSEHTFPFPCLDDLRLPPCLSPLVPCTFSTKHKPLIDNSINPVNDVQQQPLLPRYPWLTESNESLQFPLSAITYRENKSASVPQNTNHSCWSKQWQKCMELNQNGGTCAASCSVNAITAVELKSDPVKVKESLKCEQVDTTGDTVAPKRRKRKGINHPQDASSGFLACRDLKLDDGKDNFLSLSLSVNDNKDVLLKETSASSSNMPCRLLGKPNGMFTFEESVREKTRGPGDLSTGRARIRTRGFVKKAQQSSNNTVPGNSSVLIPVVCRAKIVNEQGSWKKKRGRPPKVKLEENPFTFVPAIIENKSHDVVGEQQLDVDLPKEMEDEKTKRRCKKRRRNMSGVKEIPLKNTLSAECNSKADNDKNNNNNDIKSPGKPKRPRMVTLKDIEKLIKRQRSITRKSKESQQANEPVTDVGSEMKASRDGSRLDESANEAEIVIDIEEDAISFNGTVDENHNQLFNKSPAQFSKSHRDDSSASEDTGLFGKKDHPATSFRVLEEDRETPLKNPDEGLFCGSGGSDVMQSVISNEGSSHSDVNLPGEYDNTASDQSSHLQTPEKTGPPVSEPDEEEEEEEEEEVDVLFYSPDNAPQSRLCEDGVNNMDTTADEEEENEIDVTGDEAE</sequence>
<feature type="compositionally biased region" description="Polar residues" evidence="1">
    <location>
        <begin position="428"/>
        <end position="452"/>
    </location>
</feature>
<evidence type="ECO:0000256" key="1">
    <source>
        <dbReference type="SAM" id="MobiDB-lite"/>
    </source>
</evidence>
<feature type="region of interest" description="Disordered" evidence="1">
    <location>
        <begin position="560"/>
        <end position="580"/>
    </location>
</feature>
<accession>A0A3Q1CSI6</accession>
<feature type="compositionally biased region" description="Acidic residues" evidence="1">
    <location>
        <begin position="1276"/>
        <end position="1293"/>
    </location>
</feature>
<feature type="compositionally biased region" description="Polar residues" evidence="1">
    <location>
        <begin position="310"/>
        <end position="319"/>
    </location>
</feature>
<dbReference type="InterPro" id="IPR000210">
    <property type="entry name" value="BTB/POZ_dom"/>
</dbReference>
<dbReference type="PANTHER" id="PTHR47639:SF1">
    <property type="entry name" value="BTB_POZ DOMAIN-CONTAINING PROTEIN 18"/>
    <property type="match status" value="1"/>
</dbReference>
<protein>
    <recommendedName>
        <fullName evidence="2">BTB domain-containing protein</fullName>
    </recommendedName>
</protein>
<reference evidence="3 4" key="1">
    <citation type="submission" date="2022-01" db="EMBL/GenBank/DDBJ databases">
        <title>A chromosome-scale genome assembly of the false clownfish, Amphiprion ocellaris.</title>
        <authorList>
            <person name="Ryu T."/>
        </authorList>
    </citation>
    <scope>NUCLEOTIDE SEQUENCE [LARGE SCALE GENOMIC DNA]</scope>
</reference>
<reference evidence="3" key="2">
    <citation type="submission" date="2025-08" db="UniProtKB">
        <authorList>
            <consortium name="Ensembl"/>
        </authorList>
    </citation>
    <scope>IDENTIFICATION</scope>
</reference>
<dbReference type="Proteomes" id="UP001501940">
    <property type="component" value="Chromosome 4"/>
</dbReference>
<feature type="region of interest" description="Disordered" evidence="1">
    <location>
        <begin position="236"/>
        <end position="353"/>
    </location>
</feature>
<feature type="compositionally biased region" description="Acidic residues" evidence="1">
    <location>
        <begin position="1237"/>
        <end position="1251"/>
    </location>
</feature>
<feature type="region of interest" description="Disordered" evidence="1">
    <location>
        <begin position="996"/>
        <end position="1103"/>
    </location>
</feature>
<feature type="compositionally biased region" description="Basic and acidic residues" evidence="1">
    <location>
        <begin position="1092"/>
        <end position="1102"/>
    </location>
</feature>
<feature type="compositionally biased region" description="Polar residues" evidence="1">
    <location>
        <begin position="562"/>
        <end position="580"/>
    </location>
</feature>
<organism evidence="3 4">
    <name type="scientific">Amphiprion ocellaris</name>
    <name type="common">Clown anemonefish</name>
    <dbReference type="NCBI Taxonomy" id="80972"/>
    <lineage>
        <taxon>Eukaryota</taxon>
        <taxon>Metazoa</taxon>
        <taxon>Chordata</taxon>
        <taxon>Craniata</taxon>
        <taxon>Vertebrata</taxon>
        <taxon>Euteleostomi</taxon>
        <taxon>Actinopterygii</taxon>
        <taxon>Neopterygii</taxon>
        <taxon>Teleostei</taxon>
        <taxon>Neoteleostei</taxon>
        <taxon>Acanthomorphata</taxon>
        <taxon>Ovalentaria</taxon>
        <taxon>Pomacentridae</taxon>
        <taxon>Amphiprion</taxon>
    </lineage>
</organism>
<dbReference type="InterPro" id="IPR042915">
    <property type="entry name" value="BTBD18"/>
</dbReference>